<comment type="caution">
    <text evidence="3">The sequence shown here is derived from an EMBL/GenBank/DDBJ whole genome shotgun (WGS) entry which is preliminary data.</text>
</comment>
<gene>
    <name evidence="3" type="ORF">BJ979_001206</name>
</gene>
<keyword evidence="2" id="KW-1133">Transmembrane helix</keyword>
<keyword evidence="2" id="KW-0812">Transmembrane</keyword>
<feature type="compositionally biased region" description="Acidic residues" evidence="1">
    <location>
        <begin position="47"/>
        <end position="63"/>
    </location>
</feature>
<sequence>MVSTVRLLADAGIFDAECVPWVPIALLIALAAVAMIGAFVLRREPGDGDGDVGGDELDPDPEG</sequence>
<proteinExistence type="predicted"/>
<feature type="region of interest" description="Disordered" evidence="1">
    <location>
        <begin position="43"/>
        <end position="63"/>
    </location>
</feature>
<feature type="transmembrane region" description="Helical" evidence="2">
    <location>
        <begin position="20"/>
        <end position="41"/>
    </location>
</feature>
<organism evidence="3 4">
    <name type="scientific">Schumannella luteola</name>
    <dbReference type="NCBI Taxonomy" id="472059"/>
    <lineage>
        <taxon>Bacteria</taxon>
        <taxon>Bacillati</taxon>
        <taxon>Actinomycetota</taxon>
        <taxon>Actinomycetes</taxon>
        <taxon>Micrococcales</taxon>
        <taxon>Microbacteriaceae</taxon>
        <taxon>Schumannella</taxon>
    </lineage>
</organism>
<accession>A0A852YB50</accession>
<name>A0A852YB50_9MICO</name>
<keyword evidence="2" id="KW-0472">Membrane</keyword>
<dbReference type="EMBL" id="JACBZY010000001">
    <property type="protein sequence ID" value="NYG98580.1"/>
    <property type="molecule type" value="Genomic_DNA"/>
</dbReference>
<evidence type="ECO:0000313" key="4">
    <source>
        <dbReference type="Proteomes" id="UP000553888"/>
    </source>
</evidence>
<dbReference type="RefSeq" id="WP_179566168.1">
    <property type="nucleotide sequence ID" value="NZ_JACBZY010000001.1"/>
</dbReference>
<dbReference type="Proteomes" id="UP000553888">
    <property type="component" value="Unassembled WGS sequence"/>
</dbReference>
<evidence type="ECO:0000256" key="1">
    <source>
        <dbReference type="SAM" id="MobiDB-lite"/>
    </source>
</evidence>
<reference evidence="3 4" key="1">
    <citation type="submission" date="2020-07" db="EMBL/GenBank/DDBJ databases">
        <title>Sequencing the genomes of 1000 actinobacteria strains.</title>
        <authorList>
            <person name="Klenk H.-P."/>
        </authorList>
    </citation>
    <scope>NUCLEOTIDE SEQUENCE [LARGE SCALE GENOMIC DNA]</scope>
    <source>
        <strain evidence="3 4">DSM 23141</strain>
    </source>
</reference>
<evidence type="ECO:0000256" key="2">
    <source>
        <dbReference type="SAM" id="Phobius"/>
    </source>
</evidence>
<dbReference type="AlphaFoldDB" id="A0A852YB50"/>
<keyword evidence="4" id="KW-1185">Reference proteome</keyword>
<evidence type="ECO:0000313" key="3">
    <source>
        <dbReference type="EMBL" id="NYG98580.1"/>
    </source>
</evidence>
<protein>
    <submittedName>
        <fullName evidence="3">Uncharacterized protein</fullName>
    </submittedName>
</protein>